<name>A0A2I0BDT9_9ASPA</name>
<reference evidence="2 3" key="1">
    <citation type="journal article" date="2017" name="Nature">
        <title>The Apostasia genome and the evolution of orchids.</title>
        <authorList>
            <person name="Zhang G.Q."/>
            <person name="Liu K.W."/>
            <person name="Li Z."/>
            <person name="Lohaus R."/>
            <person name="Hsiao Y.Y."/>
            <person name="Niu S.C."/>
            <person name="Wang J.Y."/>
            <person name="Lin Y.C."/>
            <person name="Xu Q."/>
            <person name="Chen L.J."/>
            <person name="Yoshida K."/>
            <person name="Fujiwara S."/>
            <person name="Wang Z.W."/>
            <person name="Zhang Y.Q."/>
            <person name="Mitsuda N."/>
            <person name="Wang M."/>
            <person name="Liu G.H."/>
            <person name="Pecoraro L."/>
            <person name="Huang H.X."/>
            <person name="Xiao X.J."/>
            <person name="Lin M."/>
            <person name="Wu X.Y."/>
            <person name="Wu W.L."/>
            <person name="Chen Y.Y."/>
            <person name="Chang S.B."/>
            <person name="Sakamoto S."/>
            <person name="Ohme-Takagi M."/>
            <person name="Yagi M."/>
            <person name="Zeng S.J."/>
            <person name="Shen C.Y."/>
            <person name="Yeh C.M."/>
            <person name="Luo Y.B."/>
            <person name="Tsai W.C."/>
            <person name="Van de Peer Y."/>
            <person name="Liu Z.J."/>
        </authorList>
    </citation>
    <scope>NUCLEOTIDE SEQUENCE [LARGE SCALE GENOMIC DNA]</scope>
    <source>
        <strain evidence="3">cv. Shenzhen</strain>
        <tissue evidence="2">Stem</tissue>
    </source>
</reference>
<proteinExistence type="predicted"/>
<dbReference type="STRING" id="1088818.A0A2I0BDT9"/>
<dbReference type="PANTHER" id="PTHR34061">
    <property type="entry name" value="PROTEIN, PUTATIVE-RELATED"/>
    <property type="match status" value="1"/>
</dbReference>
<dbReference type="EMBL" id="KZ451888">
    <property type="protein sequence ID" value="PKA65967.1"/>
    <property type="molecule type" value="Genomic_DNA"/>
</dbReference>
<evidence type="ECO:0000313" key="3">
    <source>
        <dbReference type="Proteomes" id="UP000236161"/>
    </source>
</evidence>
<dbReference type="PANTHER" id="PTHR34061:SF17">
    <property type="entry name" value="EXPRESSED PROTEIN"/>
    <property type="match status" value="1"/>
</dbReference>
<feature type="compositionally biased region" description="Basic and acidic residues" evidence="1">
    <location>
        <begin position="97"/>
        <end position="110"/>
    </location>
</feature>
<organism evidence="2 3">
    <name type="scientific">Apostasia shenzhenica</name>
    <dbReference type="NCBI Taxonomy" id="1088818"/>
    <lineage>
        <taxon>Eukaryota</taxon>
        <taxon>Viridiplantae</taxon>
        <taxon>Streptophyta</taxon>
        <taxon>Embryophyta</taxon>
        <taxon>Tracheophyta</taxon>
        <taxon>Spermatophyta</taxon>
        <taxon>Magnoliopsida</taxon>
        <taxon>Liliopsida</taxon>
        <taxon>Asparagales</taxon>
        <taxon>Orchidaceae</taxon>
        <taxon>Apostasioideae</taxon>
        <taxon>Apostasia</taxon>
    </lineage>
</organism>
<evidence type="ECO:0000313" key="2">
    <source>
        <dbReference type="EMBL" id="PKA65967.1"/>
    </source>
</evidence>
<dbReference type="OrthoDB" id="1138139at2759"/>
<dbReference type="Proteomes" id="UP000236161">
    <property type="component" value="Unassembled WGS sequence"/>
</dbReference>
<keyword evidence="3" id="KW-1185">Reference proteome</keyword>
<feature type="compositionally biased region" description="Basic residues" evidence="1">
    <location>
        <begin position="86"/>
        <end position="96"/>
    </location>
</feature>
<protein>
    <submittedName>
        <fullName evidence="2">Uncharacterized protein</fullName>
    </submittedName>
</protein>
<sequence>MPTPSPCRCIHLFIPRGTTPEIRRNRRPPAAVYRVASWVGNGVAAAFFASLELFSCVNLTTVDDREEPKDLPLMEDDGNARNGGKFVRRRRNSRKRRSDDGRCDDLSYGC</sequence>
<feature type="region of interest" description="Disordered" evidence="1">
    <location>
        <begin position="67"/>
        <end position="110"/>
    </location>
</feature>
<gene>
    <name evidence="2" type="ORF">AXF42_Ash010376</name>
</gene>
<evidence type="ECO:0000256" key="1">
    <source>
        <dbReference type="SAM" id="MobiDB-lite"/>
    </source>
</evidence>
<dbReference type="AlphaFoldDB" id="A0A2I0BDT9"/>
<accession>A0A2I0BDT9</accession>